<feature type="binding site" evidence="9">
    <location>
        <begin position="33"/>
        <end position="37"/>
    </location>
    <ligand>
        <name>4-amino-2-methyl-5-(diphosphooxymethyl)pyrimidine</name>
        <dbReference type="ChEBI" id="CHEBI:57841"/>
    </ligand>
</feature>
<dbReference type="STRING" id="755732.Fluta_2806"/>
<organism evidence="13 14">
    <name type="scientific">Fluviicola taffensis (strain DSM 16823 / NCIMB 13979 / RW262)</name>
    <dbReference type="NCBI Taxonomy" id="755732"/>
    <lineage>
        <taxon>Bacteria</taxon>
        <taxon>Pseudomonadati</taxon>
        <taxon>Bacteroidota</taxon>
        <taxon>Flavobacteriia</taxon>
        <taxon>Flavobacteriales</taxon>
        <taxon>Crocinitomicaceae</taxon>
        <taxon>Fluviicola</taxon>
    </lineage>
</organism>
<dbReference type="CDD" id="cd00564">
    <property type="entry name" value="TMP_TenI"/>
    <property type="match status" value="1"/>
</dbReference>
<dbReference type="InterPro" id="IPR013785">
    <property type="entry name" value="Aldolase_TIM"/>
</dbReference>
<evidence type="ECO:0000256" key="4">
    <source>
        <dbReference type="ARBA" id="ARBA00022842"/>
    </source>
</evidence>
<comment type="similarity">
    <text evidence="9 10">Belongs to the thiamine-phosphate synthase family.</text>
</comment>
<evidence type="ECO:0000259" key="12">
    <source>
        <dbReference type="Pfam" id="PF02581"/>
    </source>
</evidence>
<dbReference type="eggNOG" id="COG0352">
    <property type="taxonomic scope" value="Bacteria"/>
</dbReference>
<dbReference type="Gene3D" id="3.20.20.70">
    <property type="entry name" value="Aldolase class I"/>
    <property type="match status" value="1"/>
</dbReference>
<dbReference type="InterPro" id="IPR022998">
    <property type="entry name" value="ThiamineP_synth_TenI"/>
</dbReference>
<dbReference type="EC" id="2.5.1.3" evidence="9"/>
<dbReference type="GO" id="GO:0009229">
    <property type="term" value="P:thiamine diphosphate biosynthetic process"/>
    <property type="evidence" value="ECO:0007669"/>
    <property type="project" value="UniProtKB-UniRule"/>
</dbReference>
<dbReference type="RefSeq" id="WP_013687555.1">
    <property type="nucleotide sequence ID" value="NC_015321.1"/>
</dbReference>
<dbReference type="InterPro" id="IPR034291">
    <property type="entry name" value="TMP_synthase"/>
</dbReference>
<evidence type="ECO:0000256" key="11">
    <source>
        <dbReference type="RuleBase" id="RU004253"/>
    </source>
</evidence>
<evidence type="ECO:0000256" key="7">
    <source>
        <dbReference type="ARBA" id="ARBA00047851"/>
    </source>
</evidence>
<dbReference type="GO" id="GO:0009228">
    <property type="term" value="P:thiamine biosynthetic process"/>
    <property type="evidence" value="ECO:0007669"/>
    <property type="project" value="UniProtKB-KW"/>
</dbReference>
<comment type="catalytic activity">
    <reaction evidence="8 9 10">
        <text>2-[(2R,5Z)-2-carboxy-4-methylthiazol-5(2H)-ylidene]ethyl phosphate + 4-amino-2-methyl-5-(diphosphooxymethyl)pyrimidine + 2 H(+) = thiamine phosphate + CO2 + diphosphate</text>
        <dbReference type="Rhea" id="RHEA:47844"/>
        <dbReference type="ChEBI" id="CHEBI:15378"/>
        <dbReference type="ChEBI" id="CHEBI:16526"/>
        <dbReference type="ChEBI" id="CHEBI:33019"/>
        <dbReference type="ChEBI" id="CHEBI:37575"/>
        <dbReference type="ChEBI" id="CHEBI:57841"/>
        <dbReference type="ChEBI" id="CHEBI:62899"/>
        <dbReference type="EC" id="2.5.1.3"/>
    </reaction>
</comment>
<dbReference type="UniPathway" id="UPA00060">
    <property type="reaction ID" value="UER00141"/>
</dbReference>
<name>F2IH05_FLUTR</name>
<dbReference type="GO" id="GO:0004789">
    <property type="term" value="F:thiamine-phosphate diphosphorylase activity"/>
    <property type="evidence" value="ECO:0007669"/>
    <property type="project" value="UniProtKB-UniRule"/>
</dbReference>
<evidence type="ECO:0000256" key="9">
    <source>
        <dbReference type="HAMAP-Rule" id="MF_00097"/>
    </source>
</evidence>
<comment type="catalytic activity">
    <reaction evidence="7 9 10">
        <text>2-(2-carboxy-4-methylthiazol-5-yl)ethyl phosphate + 4-amino-2-methyl-5-(diphosphooxymethyl)pyrimidine + 2 H(+) = thiamine phosphate + CO2 + diphosphate</text>
        <dbReference type="Rhea" id="RHEA:47848"/>
        <dbReference type="ChEBI" id="CHEBI:15378"/>
        <dbReference type="ChEBI" id="CHEBI:16526"/>
        <dbReference type="ChEBI" id="CHEBI:33019"/>
        <dbReference type="ChEBI" id="CHEBI:37575"/>
        <dbReference type="ChEBI" id="CHEBI:57841"/>
        <dbReference type="ChEBI" id="CHEBI:62890"/>
        <dbReference type="EC" id="2.5.1.3"/>
    </reaction>
</comment>
<comment type="cofactor">
    <cofactor evidence="9">
        <name>Mg(2+)</name>
        <dbReference type="ChEBI" id="CHEBI:18420"/>
    </cofactor>
    <text evidence="9">Binds 1 Mg(2+) ion per subunit.</text>
</comment>
<feature type="domain" description="Thiamine phosphate synthase/TenI" evidence="12">
    <location>
        <begin position="15"/>
        <end position="188"/>
    </location>
</feature>
<dbReference type="NCBIfam" id="TIGR00693">
    <property type="entry name" value="thiE"/>
    <property type="match status" value="1"/>
</dbReference>
<evidence type="ECO:0000256" key="10">
    <source>
        <dbReference type="RuleBase" id="RU003826"/>
    </source>
</evidence>
<dbReference type="GO" id="GO:0005737">
    <property type="term" value="C:cytoplasm"/>
    <property type="evidence" value="ECO:0007669"/>
    <property type="project" value="TreeGrafter"/>
</dbReference>
<accession>F2IH05</accession>
<keyword evidence="3 9" id="KW-0479">Metal-binding</keyword>
<proteinExistence type="inferred from homology"/>
<dbReference type="PANTHER" id="PTHR20857">
    <property type="entry name" value="THIAMINE-PHOSPHATE PYROPHOSPHORYLASE"/>
    <property type="match status" value="1"/>
</dbReference>
<evidence type="ECO:0000313" key="13">
    <source>
        <dbReference type="EMBL" id="AEA44786.1"/>
    </source>
</evidence>
<reference evidence="13 14" key="1">
    <citation type="journal article" date="2011" name="Stand. Genomic Sci.">
        <title>Complete genome sequence of the gliding freshwater bacterium Fluviicola taffensis type strain (RW262).</title>
        <authorList>
            <person name="Woyke T."/>
            <person name="Chertkov O."/>
            <person name="Lapidus A."/>
            <person name="Nolan M."/>
            <person name="Lucas S."/>
            <person name="Del Rio T.G."/>
            <person name="Tice H."/>
            <person name="Cheng J.F."/>
            <person name="Tapia R."/>
            <person name="Han C."/>
            <person name="Goodwin L."/>
            <person name="Pitluck S."/>
            <person name="Liolios K."/>
            <person name="Pagani I."/>
            <person name="Ivanova N."/>
            <person name="Huntemann M."/>
            <person name="Mavromatis K."/>
            <person name="Mikhailova N."/>
            <person name="Pati A."/>
            <person name="Chen A."/>
            <person name="Palaniappan K."/>
            <person name="Land M."/>
            <person name="Hauser L."/>
            <person name="Brambilla E.M."/>
            <person name="Rohde M."/>
            <person name="Mwirichia R."/>
            <person name="Sikorski J."/>
            <person name="Tindall B.J."/>
            <person name="Goker M."/>
            <person name="Bristow J."/>
            <person name="Eisen J.A."/>
            <person name="Markowitz V."/>
            <person name="Hugenholtz P."/>
            <person name="Klenk H.P."/>
            <person name="Kyrpides N.C."/>
        </authorList>
    </citation>
    <scope>NUCLEOTIDE SEQUENCE [LARGE SCALE GENOMIC DNA]</scope>
    <source>
        <strain evidence="14">DSM 16823 / RW262 / RW262</strain>
    </source>
</reference>
<feature type="binding site" evidence="9">
    <location>
        <begin position="130"/>
        <end position="132"/>
    </location>
    <ligand>
        <name>2-[(2R,5Z)-2-carboxy-4-methylthiazol-5(2H)-ylidene]ethyl phosphate</name>
        <dbReference type="ChEBI" id="CHEBI:62899"/>
    </ligand>
</feature>
<protein>
    <recommendedName>
        <fullName evidence="9">Thiamine-phosphate synthase</fullName>
        <shortName evidence="9">TP synthase</shortName>
        <shortName evidence="9">TPS</shortName>
        <ecNumber evidence="9">2.5.1.3</ecNumber>
    </recommendedName>
    <alternativeName>
        <fullName evidence="9">Thiamine-phosphate pyrophosphorylase</fullName>
        <shortName evidence="9">TMP pyrophosphorylase</shortName>
        <shortName evidence="9">TMP-PPase</shortName>
    </alternativeName>
</protein>
<gene>
    <name evidence="9" type="primary">thiE</name>
    <name evidence="13" type="ordered locus">Fluta_2806</name>
</gene>
<dbReference type="PANTHER" id="PTHR20857:SF15">
    <property type="entry name" value="THIAMINE-PHOSPHATE SYNTHASE"/>
    <property type="match status" value="1"/>
</dbReference>
<evidence type="ECO:0000256" key="8">
    <source>
        <dbReference type="ARBA" id="ARBA00047883"/>
    </source>
</evidence>
<keyword evidence="2 9" id="KW-0808">Transferase</keyword>
<evidence type="ECO:0000256" key="6">
    <source>
        <dbReference type="ARBA" id="ARBA00047334"/>
    </source>
</evidence>
<comment type="pathway">
    <text evidence="1 9 11">Cofactor biosynthesis; thiamine diphosphate biosynthesis; thiamine phosphate from 4-amino-2-methyl-5-diphosphomethylpyrimidine and 4-methyl-5-(2-phosphoethyl)-thiazole: step 1/1.</text>
</comment>
<dbReference type="OrthoDB" id="9812206at2"/>
<dbReference type="SUPFAM" id="SSF51391">
    <property type="entry name" value="Thiamin phosphate synthase"/>
    <property type="match status" value="1"/>
</dbReference>
<dbReference type="InterPro" id="IPR036206">
    <property type="entry name" value="ThiamineP_synth_sf"/>
</dbReference>
<dbReference type="Proteomes" id="UP000007463">
    <property type="component" value="Chromosome"/>
</dbReference>
<dbReference type="GO" id="GO:0000287">
    <property type="term" value="F:magnesium ion binding"/>
    <property type="evidence" value="ECO:0007669"/>
    <property type="project" value="UniProtKB-UniRule"/>
</dbReference>
<feature type="binding site" evidence="9">
    <location>
        <position position="65"/>
    </location>
    <ligand>
        <name>4-amino-2-methyl-5-(diphosphooxymethyl)pyrimidine</name>
        <dbReference type="ChEBI" id="CHEBI:57841"/>
    </ligand>
</feature>
<sequence length="209" mass="22939">MLSRIHYISHGETVEEQKKNILDALEAGCKMIQVRFKNGSRTQILDVARQVRVWCTYGNALLIINDSIEIAREVNADGVHLGLTDTSVADARKLLGPTKIIGGTANTLEDVLQRINEKCDYVGLGPLRFTSTKEKLSPLLGFEGYQRVAKELEMLGLSIPIYAIGGIVRNDVELLKKIGVYGIAVSGMISNSADKMTLVSEIEQTLSYA</sequence>
<dbReference type="HAMAP" id="MF_00097">
    <property type="entry name" value="TMP_synthase"/>
    <property type="match status" value="1"/>
</dbReference>
<keyword evidence="5 9" id="KW-0784">Thiamine biosynthesis</keyword>
<keyword evidence="4 9" id="KW-0460">Magnesium</keyword>
<keyword evidence="14" id="KW-1185">Reference proteome</keyword>
<dbReference type="Pfam" id="PF02581">
    <property type="entry name" value="TMP-TENI"/>
    <property type="match status" value="1"/>
</dbReference>
<reference evidence="14" key="2">
    <citation type="submission" date="2011-02" db="EMBL/GenBank/DDBJ databases">
        <title>The complete genome of Fluviicola taffensis DSM 16823.</title>
        <authorList>
            <consortium name="US DOE Joint Genome Institute (JGI-PGF)"/>
            <person name="Lucas S."/>
            <person name="Copeland A."/>
            <person name="Lapidus A."/>
            <person name="Bruce D."/>
            <person name="Goodwin L."/>
            <person name="Pitluck S."/>
            <person name="Kyrpides N."/>
            <person name="Mavromatis K."/>
            <person name="Ivanova N."/>
            <person name="Mikhailova N."/>
            <person name="Pagani I."/>
            <person name="Chertkov O."/>
            <person name="Detter J.C."/>
            <person name="Han C."/>
            <person name="Tapia R."/>
            <person name="Land M."/>
            <person name="Hauser L."/>
            <person name="Markowitz V."/>
            <person name="Cheng J.-F."/>
            <person name="Hugenholtz P."/>
            <person name="Woyke T."/>
            <person name="Wu D."/>
            <person name="Tindall B."/>
            <person name="Pomrenke H.G."/>
            <person name="Brambilla E."/>
            <person name="Klenk H.-P."/>
            <person name="Eisen J.A."/>
        </authorList>
    </citation>
    <scope>NUCLEOTIDE SEQUENCE [LARGE SCALE GENOMIC DNA]</scope>
    <source>
        <strain evidence="14">DSM 16823 / RW262 / RW262</strain>
    </source>
</reference>
<dbReference type="KEGG" id="fte:Fluta_2806"/>
<evidence type="ECO:0000256" key="3">
    <source>
        <dbReference type="ARBA" id="ARBA00022723"/>
    </source>
</evidence>
<dbReference type="HOGENOM" id="CLU_018272_3_2_10"/>
<comment type="catalytic activity">
    <reaction evidence="6 9 10">
        <text>4-methyl-5-(2-phosphooxyethyl)-thiazole + 4-amino-2-methyl-5-(diphosphooxymethyl)pyrimidine + H(+) = thiamine phosphate + diphosphate</text>
        <dbReference type="Rhea" id="RHEA:22328"/>
        <dbReference type="ChEBI" id="CHEBI:15378"/>
        <dbReference type="ChEBI" id="CHEBI:33019"/>
        <dbReference type="ChEBI" id="CHEBI:37575"/>
        <dbReference type="ChEBI" id="CHEBI:57841"/>
        <dbReference type="ChEBI" id="CHEBI:58296"/>
        <dbReference type="EC" id="2.5.1.3"/>
    </reaction>
</comment>
<feature type="binding site" evidence="9">
    <location>
        <position position="133"/>
    </location>
    <ligand>
        <name>4-amino-2-methyl-5-(diphosphooxymethyl)pyrimidine</name>
        <dbReference type="ChEBI" id="CHEBI:57841"/>
    </ligand>
</feature>
<feature type="binding site" evidence="9">
    <location>
        <position position="104"/>
    </location>
    <ligand>
        <name>4-amino-2-methyl-5-(diphosphooxymethyl)pyrimidine</name>
        <dbReference type="ChEBI" id="CHEBI:57841"/>
    </ligand>
</feature>
<evidence type="ECO:0000256" key="2">
    <source>
        <dbReference type="ARBA" id="ARBA00022679"/>
    </source>
</evidence>
<comment type="caution">
    <text evidence="9">Lacks conserved residue(s) required for the propagation of feature annotation.</text>
</comment>
<feature type="binding site" evidence="9">
    <location>
        <position position="85"/>
    </location>
    <ligand>
        <name>Mg(2+)</name>
        <dbReference type="ChEBI" id="CHEBI:18420"/>
    </ligand>
</feature>
<comment type="function">
    <text evidence="9">Condenses 4-methyl-5-(beta-hydroxyethyl)thiazole monophosphate (THZ-P) and 2-methyl-4-amino-5-hydroxymethyl pyrimidine pyrophosphate (HMP-PP) to form thiamine monophosphate (TMP).</text>
</comment>
<feature type="binding site" evidence="9">
    <location>
        <position position="166"/>
    </location>
    <ligand>
        <name>2-[(2R,5Z)-2-carboxy-4-methylthiazol-5(2H)-ylidene]ethyl phosphate</name>
        <dbReference type="ChEBI" id="CHEBI:62899"/>
    </ligand>
</feature>
<dbReference type="AlphaFoldDB" id="F2IH05"/>
<evidence type="ECO:0000256" key="5">
    <source>
        <dbReference type="ARBA" id="ARBA00022977"/>
    </source>
</evidence>
<feature type="binding site" evidence="9">
    <location>
        <position position="66"/>
    </location>
    <ligand>
        <name>Mg(2+)</name>
        <dbReference type="ChEBI" id="CHEBI:18420"/>
    </ligand>
</feature>
<evidence type="ECO:0000313" key="14">
    <source>
        <dbReference type="Proteomes" id="UP000007463"/>
    </source>
</evidence>
<evidence type="ECO:0000256" key="1">
    <source>
        <dbReference type="ARBA" id="ARBA00005165"/>
    </source>
</evidence>
<dbReference type="EMBL" id="CP002542">
    <property type="protein sequence ID" value="AEA44786.1"/>
    <property type="molecule type" value="Genomic_DNA"/>
</dbReference>